<dbReference type="SMART" id="SM00257">
    <property type="entry name" value="LysM"/>
    <property type="match status" value="1"/>
</dbReference>
<dbReference type="OrthoDB" id="9765158at2"/>
<name>A0A2U3QIZ1_9BACT</name>
<dbReference type="InterPro" id="IPR018392">
    <property type="entry name" value="LysM"/>
</dbReference>
<reference evidence="4" key="1">
    <citation type="submission" date="2018-03" db="EMBL/GenBank/DDBJ databases">
        <authorList>
            <person name="Zecchin S."/>
        </authorList>
    </citation>
    <scope>NUCLEOTIDE SEQUENCE [LARGE SCALE GENOMIC DNA]</scope>
</reference>
<keyword evidence="4" id="KW-1185">Reference proteome</keyword>
<gene>
    <name evidence="3" type="ORF">NBG4_50057</name>
</gene>
<feature type="domain" description="LysM" evidence="2">
    <location>
        <begin position="30"/>
        <end position="78"/>
    </location>
</feature>
<dbReference type="Proteomes" id="UP000245125">
    <property type="component" value="Unassembled WGS sequence"/>
</dbReference>
<dbReference type="CDD" id="cd00118">
    <property type="entry name" value="LysM"/>
    <property type="match status" value="1"/>
</dbReference>
<dbReference type="EMBL" id="OUUY01000097">
    <property type="protein sequence ID" value="SPQ01325.1"/>
    <property type="molecule type" value="Genomic_DNA"/>
</dbReference>
<evidence type="ECO:0000256" key="1">
    <source>
        <dbReference type="SAM" id="SignalP"/>
    </source>
</evidence>
<keyword evidence="1" id="KW-0732">Signal</keyword>
<proteinExistence type="predicted"/>
<dbReference type="AlphaFoldDB" id="A0A2U3QIZ1"/>
<sequence>MLSKRRFLCFLVVLALLIPSVSFAQTEEIKDYKVTSGDTLWTISGKELRDPFLWPKVWQENPDIANPDKIYPGQNIRIPLRYLQKEVSPETGAGEITQKKELLKPKEAGAKLPPSVRPRPLIDKNILIASGFVAETVAGVGNIVGAPDRIIFGNDDVVFVNIDNPVKIGERFYIIRDGGLVRHPVTNKKIGHVVEILGITEIFRFEDGDISAKISKMFNDIHSGDLLLPYFEMSPLMTTGEFRKPEINGGYVIASRYQHLGDTKFNVVYIDKGLRDGLEIGDIVRTVDLIDGHKIPTGAIQMIGCQDTTSTALVLENYSGPITVGNLVTKLK</sequence>
<dbReference type="Gene3D" id="3.10.350.10">
    <property type="entry name" value="LysM domain"/>
    <property type="match status" value="1"/>
</dbReference>
<feature type="signal peptide" evidence="1">
    <location>
        <begin position="1"/>
        <end position="24"/>
    </location>
</feature>
<dbReference type="InterPro" id="IPR052196">
    <property type="entry name" value="Bact_Kbp"/>
</dbReference>
<dbReference type="PANTHER" id="PTHR34700:SF4">
    <property type="entry name" value="PHAGE-LIKE ELEMENT PBSX PROTEIN XKDP"/>
    <property type="match status" value="1"/>
</dbReference>
<dbReference type="Pfam" id="PF01476">
    <property type="entry name" value="LysM"/>
    <property type="match status" value="1"/>
</dbReference>
<evidence type="ECO:0000313" key="4">
    <source>
        <dbReference type="Proteomes" id="UP000245125"/>
    </source>
</evidence>
<accession>A0A2U3QIZ1</accession>
<dbReference type="PANTHER" id="PTHR34700">
    <property type="entry name" value="POTASSIUM BINDING PROTEIN KBP"/>
    <property type="match status" value="1"/>
</dbReference>
<organism evidence="3 4">
    <name type="scientific">Candidatus Sulfobium mesophilum</name>
    <dbReference type="NCBI Taxonomy" id="2016548"/>
    <lineage>
        <taxon>Bacteria</taxon>
        <taxon>Pseudomonadati</taxon>
        <taxon>Nitrospirota</taxon>
        <taxon>Nitrospiria</taxon>
        <taxon>Nitrospirales</taxon>
        <taxon>Nitrospiraceae</taxon>
        <taxon>Candidatus Sulfobium</taxon>
    </lineage>
</organism>
<protein>
    <submittedName>
        <fullName evidence="3">Putative LysM domain protein</fullName>
    </submittedName>
</protein>
<dbReference type="InterPro" id="IPR036779">
    <property type="entry name" value="LysM_dom_sf"/>
</dbReference>
<dbReference type="PROSITE" id="PS51782">
    <property type="entry name" value="LYSM"/>
    <property type="match status" value="1"/>
</dbReference>
<evidence type="ECO:0000313" key="3">
    <source>
        <dbReference type="EMBL" id="SPQ01325.1"/>
    </source>
</evidence>
<dbReference type="SUPFAM" id="SSF54106">
    <property type="entry name" value="LysM domain"/>
    <property type="match status" value="1"/>
</dbReference>
<feature type="chain" id="PRO_5015663798" evidence="1">
    <location>
        <begin position="25"/>
        <end position="332"/>
    </location>
</feature>
<evidence type="ECO:0000259" key="2">
    <source>
        <dbReference type="PROSITE" id="PS51782"/>
    </source>
</evidence>